<keyword evidence="10 12" id="KW-0472">Membrane</keyword>
<feature type="transmembrane region" description="Helical" evidence="12">
    <location>
        <begin position="235"/>
        <end position="257"/>
    </location>
</feature>
<reference evidence="13 14" key="1">
    <citation type="submission" date="2020-06" db="EMBL/GenBank/DDBJ databases">
        <title>The yeast mating-type switching endonuclease HO is a domesticated member of an unorthodox homing genetic element family.</title>
        <authorList>
            <person name="Coughlan A.Y."/>
            <person name="Lombardi L."/>
            <person name="Braun-Galleani S."/>
            <person name="Martos A.R."/>
            <person name="Galeote V."/>
            <person name="Bigey F."/>
            <person name="Dequin S."/>
            <person name="Byrne K.P."/>
            <person name="Wolfe K.H."/>
        </authorList>
    </citation>
    <scope>NUCLEOTIDE SEQUENCE [LARGE SCALE GENOMIC DNA]</scope>
    <source>
        <strain evidence="13 14">CBS764</strain>
    </source>
</reference>
<evidence type="ECO:0000256" key="8">
    <source>
        <dbReference type="ARBA" id="ARBA00022824"/>
    </source>
</evidence>
<accession>A0A7G3ZAB0</accession>
<comment type="subcellular location">
    <subcellularLocation>
        <location evidence="1 12">Endoplasmic reticulum membrane</location>
        <topology evidence="1 12">Multi-pass membrane protein</topology>
    </subcellularLocation>
</comment>
<dbReference type="InterPro" id="IPR005599">
    <property type="entry name" value="GPI_mannosylTrfase"/>
</dbReference>
<dbReference type="GO" id="GO:0005789">
    <property type="term" value="C:endoplasmic reticulum membrane"/>
    <property type="evidence" value="ECO:0007669"/>
    <property type="project" value="UniProtKB-SubCell"/>
</dbReference>
<dbReference type="PANTHER" id="PTHR22760:SF4">
    <property type="entry name" value="GPI MANNOSYLTRANSFERASE 3"/>
    <property type="match status" value="1"/>
</dbReference>
<evidence type="ECO:0000313" key="13">
    <source>
        <dbReference type="EMBL" id="QLL30446.1"/>
    </source>
</evidence>
<feature type="transmembrane region" description="Helical" evidence="12">
    <location>
        <begin position="269"/>
        <end position="295"/>
    </location>
</feature>
<dbReference type="OrthoDB" id="416834at2759"/>
<dbReference type="EC" id="2.4.1.-" evidence="12"/>
<evidence type="ECO:0000256" key="2">
    <source>
        <dbReference type="ARBA" id="ARBA00004687"/>
    </source>
</evidence>
<name>A0A7G3ZAB0_9SACH</name>
<comment type="pathway">
    <text evidence="2">Glycolipid biosynthesis; glycosylphosphatidylinositol-anchor biosynthesis.</text>
</comment>
<evidence type="ECO:0000256" key="12">
    <source>
        <dbReference type="RuleBase" id="RU363075"/>
    </source>
</evidence>
<dbReference type="UniPathway" id="UPA00196"/>
<dbReference type="PANTHER" id="PTHR22760">
    <property type="entry name" value="GLYCOSYLTRANSFERASE"/>
    <property type="match status" value="1"/>
</dbReference>
<evidence type="ECO:0000256" key="6">
    <source>
        <dbReference type="ARBA" id="ARBA00022679"/>
    </source>
</evidence>
<dbReference type="EMBL" id="CP059246">
    <property type="protein sequence ID" value="QLL30446.1"/>
    <property type="molecule type" value="Genomic_DNA"/>
</dbReference>
<protein>
    <recommendedName>
        <fullName evidence="12">Mannosyltransferase</fullName>
        <ecNumber evidence="12">2.4.1.-</ecNumber>
    </recommendedName>
</protein>
<keyword evidence="7 12" id="KW-0812">Transmembrane</keyword>
<keyword evidence="8 12" id="KW-0256">Endoplasmic reticulum</keyword>
<dbReference type="KEGG" id="tgb:HG536_0A02630"/>
<dbReference type="GO" id="GO:0000026">
    <property type="term" value="F:alpha-1,2-mannosyltransferase activity"/>
    <property type="evidence" value="ECO:0007669"/>
    <property type="project" value="TreeGrafter"/>
</dbReference>
<sequence>MKPIRALLQRIPKLLIVLTAFRLINAISTRTFFQADEFWQALEPAHYKAFGFGQLTWEWEYGLRSYAFPLIFEVAYRLVSAACFLCSILTWGLSACIASIAQHMLPDEKLSNIDALLRPIQELPTILEYNGVIYAPKAAMAVIAAVGEYYTVKFIQKLHIMTMEKSDDEKGMKLSQITKISTVLTLTNFFNCFLITRTFINSFELCLTSIALFYWDWTGGELIHGADFTKSLVVAIFACLQRPSNALIWLVLGFFLVCQLVERKGFPSLVYLLCKISSVLAAVTLFNCIIDYYFYGELVFPVFRFLKFNFTSPLSNFYGVAPWHFHLTQSVPILLGLNIPLFLYGLFIGSNKRNKPTQVIDPLKQIKTVILISLLSFSSLAHKEFRFLYPLQPLFTLISSFALLALAARHRIKSRTLNNLFWALPFVSVFAALFLNSFNEAGVVSVMNFLHNEPAIDSVGFIMPCHSTPWQSHLHRNDIEQLWAITCEPPLHLLNDPDAHEKLPNYMDESDYLYEDVPDFIYKNFPPLFRKNLRSPGKQYKYEWPEYLVIFEHLKNLYFDSLLKDSTYIEVARFFNSFTHWDSRRQGDVLVYQKINDK</sequence>
<evidence type="ECO:0000256" key="10">
    <source>
        <dbReference type="ARBA" id="ARBA00023136"/>
    </source>
</evidence>
<evidence type="ECO:0000256" key="11">
    <source>
        <dbReference type="ARBA" id="ARBA00024708"/>
    </source>
</evidence>
<feature type="transmembrane region" description="Helical" evidence="12">
    <location>
        <begin position="387"/>
        <end position="408"/>
    </location>
</feature>
<keyword evidence="9 12" id="KW-1133">Transmembrane helix</keyword>
<feature type="transmembrane region" description="Helical" evidence="12">
    <location>
        <begin position="420"/>
        <end position="438"/>
    </location>
</feature>
<comment type="similarity">
    <text evidence="3">Belongs to the glycosyltransferase 22 family. PIGB subfamily.</text>
</comment>
<keyword evidence="6" id="KW-0808">Transferase</keyword>
<feature type="transmembrane region" description="Helical" evidence="12">
    <location>
        <begin position="189"/>
        <end position="215"/>
    </location>
</feature>
<keyword evidence="5 12" id="KW-0328">Glycosyltransferase</keyword>
<dbReference type="AlphaFoldDB" id="A0A7G3ZAB0"/>
<dbReference type="Pfam" id="PF03901">
    <property type="entry name" value="Glyco_transf_22"/>
    <property type="match status" value="1"/>
</dbReference>
<evidence type="ECO:0000256" key="5">
    <source>
        <dbReference type="ARBA" id="ARBA00022676"/>
    </source>
</evidence>
<comment type="function">
    <text evidence="11">Mannosyltransferase involved in glycosylphosphatidylinositol-anchor biosynthesis. Transfers the third mannose to Man2-GlcN-acyl-PI during GPI precursor assembly.</text>
</comment>
<dbReference type="RefSeq" id="XP_037137121.1">
    <property type="nucleotide sequence ID" value="XM_037281226.1"/>
</dbReference>
<evidence type="ECO:0000256" key="3">
    <source>
        <dbReference type="ARBA" id="ARBA00006065"/>
    </source>
</evidence>
<proteinExistence type="inferred from homology"/>
<dbReference type="GO" id="GO:0006506">
    <property type="term" value="P:GPI anchor biosynthetic process"/>
    <property type="evidence" value="ECO:0007669"/>
    <property type="project" value="UniProtKB-UniPathway"/>
</dbReference>
<evidence type="ECO:0000313" key="14">
    <source>
        <dbReference type="Proteomes" id="UP000515788"/>
    </source>
</evidence>
<dbReference type="Proteomes" id="UP000515788">
    <property type="component" value="Chromosome 1"/>
</dbReference>
<evidence type="ECO:0000256" key="1">
    <source>
        <dbReference type="ARBA" id="ARBA00004477"/>
    </source>
</evidence>
<gene>
    <name evidence="13" type="ORF">HG536_0A02630</name>
</gene>
<evidence type="ECO:0000256" key="9">
    <source>
        <dbReference type="ARBA" id="ARBA00022989"/>
    </source>
</evidence>
<keyword evidence="4" id="KW-0337">GPI-anchor biosynthesis</keyword>
<evidence type="ECO:0000256" key="7">
    <source>
        <dbReference type="ARBA" id="ARBA00022692"/>
    </source>
</evidence>
<keyword evidence="14" id="KW-1185">Reference proteome</keyword>
<feature type="transmembrane region" description="Helical" evidence="12">
    <location>
        <begin position="74"/>
        <end position="101"/>
    </location>
</feature>
<evidence type="ECO:0000256" key="4">
    <source>
        <dbReference type="ARBA" id="ARBA00022502"/>
    </source>
</evidence>
<feature type="transmembrane region" description="Helical" evidence="12">
    <location>
        <begin position="331"/>
        <end position="350"/>
    </location>
</feature>
<dbReference type="GeneID" id="59323543"/>
<organism evidence="13 14">
    <name type="scientific">Torulaspora globosa</name>
    <dbReference type="NCBI Taxonomy" id="48254"/>
    <lineage>
        <taxon>Eukaryota</taxon>
        <taxon>Fungi</taxon>
        <taxon>Dikarya</taxon>
        <taxon>Ascomycota</taxon>
        <taxon>Saccharomycotina</taxon>
        <taxon>Saccharomycetes</taxon>
        <taxon>Saccharomycetales</taxon>
        <taxon>Saccharomycetaceae</taxon>
        <taxon>Torulaspora</taxon>
    </lineage>
</organism>